<accession>A0A090DWF7</accession>
<keyword evidence="2" id="KW-1185">Reference proteome</keyword>
<organism evidence="1 2">
    <name type="scientific">Mesorhizobium plurifarium</name>
    <dbReference type="NCBI Taxonomy" id="69974"/>
    <lineage>
        <taxon>Bacteria</taxon>
        <taxon>Pseudomonadati</taxon>
        <taxon>Pseudomonadota</taxon>
        <taxon>Alphaproteobacteria</taxon>
        <taxon>Hyphomicrobiales</taxon>
        <taxon>Phyllobacteriaceae</taxon>
        <taxon>Mesorhizobium</taxon>
    </lineage>
</organism>
<evidence type="ECO:0000313" key="2">
    <source>
        <dbReference type="Proteomes" id="UP000045285"/>
    </source>
</evidence>
<sequence>MNGSFSATMRSGGEMAAAPLACSSFPQVFVFAWFRMENCHAVFAEIHLSEALHIPDITPRLTIRHHWVRRGMAYPLRPLRLVETDGRPAPGGAVA</sequence>
<name>A0A090DWF7_MESPL</name>
<proteinExistence type="predicted"/>
<gene>
    <name evidence="1" type="ORF">MPL3356_30023</name>
</gene>
<reference evidence="2" key="1">
    <citation type="submission" date="2014-08" db="EMBL/GenBank/DDBJ databases">
        <authorList>
            <person name="Moulin L."/>
        </authorList>
    </citation>
    <scope>NUCLEOTIDE SEQUENCE [LARGE SCALE GENOMIC DNA]</scope>
</reference>
<dbReference type="EMBL" id="CCMZ01000023">
    <property type="protein sequence ID" value="CDX19122.1"/>
    <property type="molecule type" value="Genomic_DNA"/>
</dbReference>
<dbReference type="STRING" id="69974.MPLDJ20_180042"/>
<dbReference type="Proteomes" id="UP000045285">
    <property type="component" value="Unassembled WGS sequence"/>
</dbReference>
<evidence type="ECO:0000313" key="1">
    <source>
        <dbReference type="EMBL" id="CDX19122.1"/>
    </source>
</evidence>
<protein>
    <submittedName>
        <fullName evidence="1">Uncharacterized protein</fullName>
    </submittedName>
</protein>
<dbReference type="AlphaFoldDB" id="A0A090DWF7"/>